<organism evidence="1 2">
    <name type="scientific">Frankia nepalensis</name>
    <dbReference type="NCBI Taxonomy" id="1836974"/>
    <lineage>
        <taxon>Bacteria</taxon>
        <taxon>Bacillati</taxon>
        <taxon>Actinomycetota</taxon>
        <taxon>Actinomycetes</taxon>
        <taxon>Frankiales</taxon>
        <taxon>Frankiaceae</taxon>
        <taxon>Frankia</taxon>
    </lineage>
</organism>
<comment type="caution">
    <text evidence="1">The sequence shown here is derived from an EMBL/GenBank/DDBJ whole genome shotgun (WGS) entry which is preliminary data.</text>
</comment>
<protein>
    <submittedName>
        <fullName evidence="1">FAD-dependent oxidoreductase</fullName>
    </submittedName>
</protein>
<dbReference type="Proteomes" id="UP000604475">
    <property type="component" value="Unassembled WGS sequence"/>
</dbReference>
<keyword evidence="2" id="KW-1185">Reference proteome</keyword>
<dbReference type="PANTHER" id="PTHR43422">
    <property type="entry name" value="THIAMINE THIAZOLE SYNTHASE"/>
    <property type="match status" value="1"/>
</dbReference>
<dbReference type="SUPFAM" id="SSF51905">
    <property type="entry name" value="FAD/NAD(P)-binding domain"/>
    <property type="match status" value="1"/>
</dbReference>
<dbReference type="PANTHER" id="PTHR43422:SF3">
    <property type="entry name" value="THIAMINE THIAZOLE SYNTHASE"/>
    <property type="match status" value="1"/>
</dbReference>
<evidence type="ECO:0000313" key="1">
    <source>
        <dbReference type="EMBL" id="MBL7631500.1"/>
    </source>
</evidence>
<dbReference type="AlphaFoldDB" id="A0A937UTQ4"/>
<accession>A0A937UTQ4</accession>
<sequence length="445" mass="46549">MPQSPARLDTVVVVGGSVAGLLAAAAASPSADRVVVLDRDQMPSGPEPRPGTPQARHSHGLLAGGRLAVETLLPGFTAQMIEAGALSGADTGRSGRWWVGGDLIAGCDLGAEGLAASRPLIEHMMRERIRDLPNVELLGEVDVTGLCADGGRVTGVHTRARNGDDAPRLFAADLVVDASGRSGRAARWLPAVGASAPAEERINVGVRYVTTHVKILDADLVGWGLVVSGATPTVPRGGIAIMQEDLTWSLTLFGYGDEPIPVDPDGMRRFAAGLVGPELATLLADREPLGVPLTYRFPDARRRRFELLADLPLGYAPVGDAICSLDPTFGQGMSVAALEAAALAEELAGGLAAVRDAYPRRAARIVDGAWTLVQGTVSRLPGAEGDVRRGDTPVGRYVRRLQRVAARDPEVARAFLRVTNLLAPPASLLAPAVARRVLRPGAARA</sequence>
<reference evidence="1" key="1">
    <citation type="submission" date="2020-12" db="EMBL/GenBank/DDBJ databases">
        <title>Genomic characterization of non-nitrogen-fixing Frankia strains.</title>
        <authorList>
            <person name="Carlos-Shanley C."/>
            <person name="Guerra T."/>
            <person name="Hahn D."/>
        </authorList>
    </citation>
    <scope>NUCLEOTIDE SEQUENCE</scope>
    <source>
        <strain evidence="1">CN6</strain>
    </source>
</reference>
<dbReference type="Gene3D" id="3.50.50.60">
    <property type="entry name" value="FAD/NAD(P)-binding domain"/>
    <property type="match status" value="2"/>
</dbReference>
<evidence type="ECO:0000313" key="2">
    <source>
        <dbReference type="Proteomes" id="UP000604475"/>
    </source>
</evidence>
<dbReference type="RefSeq" id="WP_203002999.1">
    <property type="nucleotide sequence ID" value="NZ_JADWYU010000201.1"/>
</dbReference>
<dbReference type="EMBL" id="JAEACQ010000274">
    <property type="protein sequence ID" value="MBL7631500.1"/>
    <property type="molecule type" value="Genomic_DNA"/>
</dbReference>
<name>A0A937UTQ4_9ACTN</name>
<dbReference type="InterPro" id="IPR036188">
    <property type="entry name" value="FAD/NAD-bd_sf"/>
</dbReference>
<proteinExistence type="predicted"/>
<gene>
    <name evidence="1" type="ORF">I7412_30950</name>
</gene>